<dbReference type="EMBL" id="LVLJ01000505">
    <property type="protein sequence ID" value="OAE33803.1"/>
    <property type="molecule type" value="Genomic_DNA"/>
</dbReference>
<proteinExistence type="predicted"/>
<sequence length="250" mass="26998">MASWYDKNKRKEARAGIMAQLRTGIMIVAFLIVPFLQTSEALDFIFWDGPTCTGFVQSLCTAISNDTCCVADNAYQSVQVQEGDPCKSATTFKDGDCAANVTVTTTTGNVCFDSGGSTYTAASWTPLPCINGTPIVVPINTSTNGTTDNGTFNGSTPTVRRRALLSTLRGQEAIPERDFTSQARPDHNVIYYREGPTMGIWSLSSDGASKAELLEQLSSVPDEDKVSWLFSHGATYDDAMEGELLEIVEA</sequence>
<evidence type="ECO:0000313" key="1">
    <source>
        <dbReference type="EMBL" id="OAE33803.1"/>
    </source>
</evidence>
<reference evidence="1" key="1">
    <citation type="submission" date="2016-03" db="EMBL/GenBank/DDBJ databases">
        <title>Mechanisms controlling the formation of the plant cell surface in tip-growing cells are functionally conserved among land plants.</title>
        <authorList>
            <person name="Honkanen S."/>
            <person name="Jones V.A."/>
            <person name="Morieri G."/>
            <person name="Champion C."/>
            <person name="Hetherington A.J."/>
            <person name="Kelly S."/>
            <person name="Saint-Marcoux D."/>
            <person name="Proust H."/>
            <person name="Prescott H."/>
            <person name="Dolan L."/>
        </authorList>
    </citation>
    <scope>NUCLEOTIDE SEQUENCE [LARGE SCALE GENOMIC DNA]</scope>
    <source>
        <tissue evidence="1">Whole gametophyte</tissue>
    </source>
</reference>
<protein>
    <submittedName>
        <fullName evidence="1">Uncharacterized protein</fullName>
    </submittedName>
</protein>
<name>A0A176WMG8_MARPO</name>
<accession>A0A176WMG8</accession>
<gene>
    <name evidence="1" type="ORF">AXG93_3782s1010</name>
</gene>
<evidence type="ECO:0000313" key="2">
    <source>
        <dbReference type="Proteomes" id="UP000077202"/>
    </source>
</evidence>
<organism evidence="1 2">
    <name type="scientific">Marchantia polymorpha subsp. ruderalis</name>
    <dbReference type="NCBI Taxonomy" id="1480154"/>
    <lineage>
        <taxon>Eukaryota</taxon>
        <taxon>Viridiplantae</taxon>
        <taxon>Streptophyta</taxon>
        <taxon>Embryophyta</taxon>
        <taxon>Marchantiophyta</taxon>
        <taxon>Marchantiopsida</taxon>
        <taxon>Marchantiidae</taxon>
        <taxon>Marchantiales</taxon>
        <taxon>Marchantiaceae</taxon>
        <taxon>Marchantia</taxon>
    </lineage>
</organism>
<dbReference type="AlphaFoldDB" id="A0A176WMG8"/>
<dbReference type="Proteomes" id="UP000077202">
    <property type="component" value="Unassembled WGS sequence"/>
</dbReference>
<comment type="caution">
    <text evidence="1">The sequence shown here is derived from an EMBL/GenBank/DDBJ whole genome shotgun (WGS) entry which is preliminary data.</text>
</comment>
<keyword evidence="2" id="KW-1185">Reference proteome</keyword>